<sequence>MRPLTFRVAPEDDGRALKRLLLGRVHLSEGAMRSLKFAGGILLDGVPARVTQPVRAGQTVTLLLPGDAPDLAVVRPDALCVRLMDAHLMVVDKPAPLPTLSSARQGGDTLQRRAAAYFGDPPGFVFRPVSRLDKGTSGLIVCARGALEQKLLSEMLHTDAFVREYLAVADGRPARDAGVIDAPIALEQGVRRCVASDGRPARTHYEVIGTGGGRALLRLRLETGRTHQIRVHLAHLGCPVAGDFLYGHADPRLPGRFALHSARVSLRHPMTGKRVEVESPLPEALRALLDP</sequence>
<dbReference type="Pfam" id="PF00849">
    <property type="entry name" value="PseudoU_synth_2"/>
    <property type="match status" value="1"/>
</dbReference>
<feature type="domain" description="Pseudouridine synthase RsuA/RluA-like" evidence="5">
    <location>
        <begin position="87"/>
        <end position="235"/>
    </location>
</feature>
<comment type="catalytic activity">
    <reaction evidence="1">
        <text>a uridine in RNA = a pseudouridine in RNA</text>
        <dbReference type="Rhea" id="RHEA:48348"/>
        <dbReference type="Rhea" id="RHEA-COMP:12068"/>
        <dbReference type="Rhea" id="RHEA-COMP:12069"/>
        <dbReference type="ChEBI" id="CHEBI:65314"/>
        <dbReference type="ChEBI" id="CHEBI:65315"/>
    </reaction>
</comment>
<dbReference type="InterPro" id="IPR006145">
    <property type="entry name" value="PsdUridine_synth_RsuA/RluA"/>
</dbReference>
<reference evidence="6" key="2">
    <citation type="journal article" date="2021" name="PeerJ">
        <title>Extensive microbial diversity within the chicken gut microbiome revealed by metagenomics and culture.</title>
        <authorList>
            <person name="Gilroy R."/>
            <person name="Ravi A."/>
            <person name="Getino M."/>
            <person name="Pursley I."/>
            <person name="Horton D.L."/>
            <person name="Alikhan N.F."/>
            <person name="Baker D."/>
            <person name="Gharbi K."/>
            <person name="Hall N."/>
            <person name="Watson M."/>
            <person name="Adriaenssens E.M."/>
            <person name="Foster-Nyarko E."/>
            <person name="Jarju S."/>
            <person name="Secka A."/>
            <person name="Antonio M."/>
            <person name="Oren A."/>
            <person name="Chaudhuri R.R."/>
            <person name="La Ragione R."/>
            <person name="Hildebrand F."/>
            <person name="Pallen M.J."/>
        </authorList>
    </citation>
    <scope>NUCLEOTIDE SEQUENCE</scope>
    <source>
        <strain evidence="6">ChiSxjej2B14-6234</strain>
    </source>
</reference>
<dbReference type="AlphaFoldDB" id="A0A9D0Z8Y2"/>
<gene>
    <name evidence="6" type="ORF">IAB73_03040</name>
</gene>
<dbReference type="PANTHER" id="PTHR21600">
    <property type="entry name" value="MITOCHONDRIAL RNA PSEUDOURIDINE SYNTHASE"/>
    <property type="match status" value="1"/>
</dbReference>
<accession>A0A9D0Z8Y2</accession>
<evidence type="ECO:0000256" key="4">
    <source>
        <dbReference type="ARBA" id="ARBA00033164"/>
    </source>
</evidence>
<dbReference type="GO" id="GO:0009982">
    <property type="term" value="F:pseudouridine synthase activity"/>
    <property type="evidence" value="ECO:0007669"/>
    <property type="project" value="InterPro"/>
</dbReference>
<reference evidence="6" key="1">
    <citation type="submission" date="2020-10" db="EMBL/GenBank/DDBJ databases">
        <authorList>
            <person name="Gilroy R."/>
        </authorList>
    </citation>
    <scope>NUCLEOTIDE SEQUENCE</scope>
    <source>
        <strain evidence="6">ChiSxjej2B14-6234</strain>
    </source>
</reference>
<dbReference type="GO" id="GO:0000455">
    <property type="term" value="P:enzyme-directed rRNA pseudouridine synthesis"/>
    <property type="evidence" value="ECO:0007669"/>
    <property type="project" value="TreeGrafter"/>
</dbReference>
<dbReference type="EMBL" id="DVFJ01000009">
    <property type="protein sequence ID" value="HIQ71169.1"/>
    <property type="molecule type" value="Genomic_DNA"/>
</dbReference>
<comment type="caution">
    <text evidence="6">The sequence shown here is derived from an EMBL/GenBank/DDBJ whole genome shotgun (WGS) entry which is preliminary data.</text>
</comment>
<dbReference type="InterPro" id="IPR050188">
    <property type="entry name" value="RluA_PseudoU_synthase"/>
</dbReference>
<dbReference type="PANTHER" id="PTHR21600:SF87">
    <property type="entry name" value="RNA PSEUDOURIDYLATE SYNTHASE DOMAIN-CONTAINING PROTEIN 1"/>
    <property type="match status" value="1"/>
</dbReference>
<dbReference type="Proteomes" id="UP000886887">
    <property type="component" value="Unassembled WGS sequence"/>
</dbReference>
<evidence type="ECO:0000256" key="2">
    <source>
        <dbReference type="ARBA" id="ARBA00010876"/>
    </source>
</evidence>
<evidence type="ECO:0000256" key="3">
    <source>
        <dbReference type="ARBA" id="ARBA00031870"/>
    </source>
</evidence>
<organism evidence="6 7">
    <name type="scientific">Candidatus Onthenecus intestinigallinarum</name>
    <dbReference type="NCBI Taxonomy" id="2840875"/>
    <lineage>
        <taxon>Bacteria</taxon>
        <taxon>Bacillati</taxon>
        <taxon>Bacillota</taxon>
        <taxon>Clostridia</taxon>
        <taxon>Eubacteriales</taxon>
        <taxon>Candidatus Onthenecus</taxon>
    </lineage>
</organism>
<evidence type="ECO:0000256" key="1">
    <source>
        <dbReference type="ARBA" id="ARBA00000073"/>
    </source>
</evidence>
<name>A0A9D0Z8Y2_9FIRM</name>
<comment type="similarity">
    <text evidence="2">Belongs to the pseudouridine synthase RluA family.</text>
</comment>
<evidence type="ECO:0000259" key="5">
    <source>
        <dbReference type="Pfam" id="PF00849"/>
    </source>
</evidence>
<proteinExistence type="inferred from homology"/>
<evidence type="ECO:0000313" key="7">
    <source>
        <dbReference type="Proteomes" id="UP000886887"/>
    </source>
</evidence>
<protein>
    <recommendedName>
        <fullName evidence="3">RNA pseudouridylate synthase</fullName>
    </recommendedName>
    <alternativeName>
        <fullName evidence="4">RNA-uridine isomerase</fullName>
    </alternativeName>
</protein>
<evidence type="ECO:0000313" key="6">
    <source>
        <dbReference type="EMBL" id="HIQ71169.1"/>
    </source>
</evidence>
<dbReference type="SUPFAM" id="SSF55120">
    <property type="entry name" value="Pseudouridine synthase"/>
    <property type="match status" value="1"/>
</dbReference>
<dbReference type="GO" id="GO:0003723">
    <property type="term" value="F:RNA binding"/>
    <property type="evidence" value="ECO:0007669"/>
    <property type="project" value="InterPro"/>
</dbReference>
<dbReference type="Gene3D" id="3.30.2350.10">
    <property type="entry name" value="Pseudouridine synthase"/>
    <property type="match status" value="1"/>
</dbReference>
<dbReference type="CDD" id="cd02869">
    <property type="entry name" value="PseudoU_synth_RluA_like"/>
    <property type="match status" value="1"/>
</dbReference>
<dbReference type="InterPro" id="IPR020103">
    <property type="entry name" value="PsdUridine_synth_cat_dom_sf"/>
</dbReference>
<dbReference type="GO" id="GO:0140098">
    <property type="term" value="F:catalytic activity, acting on RNA"/>
    <property type="evidence" value="ECO:0007669"/>
    <property type="project" value="UniProtKB-ARBA"/>
</dbReference>